<name>J3JLI6_ACTNH</name>
<proteinExistence type="predicted"/>
<sequence>MGLLDGLRYPVLRDPGRFSWDDVAGSRSAGRQGAMPYDSERRRHREGGWLCSRFRST</sequence>
<accession>J3JLI6</accession>
<dbReference type="EMBL" id="ALJK01000004">
    <property type="protein sequence ID" value="EJN86274.1"/>
    <property type="molecule type" value="Genomic_DNA"/>
</dbReference>
<reference evidence="1 2" key="1">
    <citation type="submission" date="2012-07" db="EMBL/GenBank/DDBJ databases">
        <authorList>
            <person name="Durkin A.S."/>
            <person name="McCorrison J."/>
            <person name="Torralba M."/>
            <person name="Gillis M."/>
            <person name="Methe B."/>
            <person name="Sutton G."/>
            <person name="Nelson K.E."/>
        </authorList>
    </citation>
    <scope>NUCLEOTIDE SEQUENCE [LARGE SCALE GENOMIC DNA]</scope>
    <source>
        <strain evidence="2">ATCC 12104 / DSM 43013 / CCUG 2238 / JCM 8349 / NCTC 10301 / Howell 279</strain>
    </source>
</reference>
<protein>
    <submittedName>
        <fullName evidence="1">Uncharacterized protein</fullName>
    </submittedName>
</protein>
<evidence type="ECO:0000313" key="1">
    <source>
        <dbReference type="EMBL" id="EJN86274.1"/>
    </source>
</evidence>
<organism evidence="1 2">
    <name type="scientific">Actinomyces naeslundii (strain ATCC 12104 / DSM 43013 / CCUG 2238 / JCM 8349 / NCTC 10301 / Howell 279)</name>
    <dbReference type="NCBI Taxonomy" id="1115803"/>
    <lineage>
        <taxon>Bacteria</taxon>
        <taxon>Bacillati</taxon>
        <taxon>Actinomycetota</taxon>
        <taxon>Actinomycetes</taxon>
        <taxon>Actinomycetales</taxon>
        <taxon>Actinomycetaceae</taxon>
        <taxon>Actinomyces</taxon>
    </lineage>
</organism>
<comment type="caution">
    <text evidence="1">The sequence shown here is derived from an EMBL/GenBank/DDBJ whole genome shotgun (WGS) entry which is preliminary data.</text>
</comment>
<dbReference type="AlphaFoldDB" id="J3JLI6"/>
<gene>
    <name evidence="1" type="ORF">HMPREF1129_2410</name>
</gene>
<dbReference type="Proteomes" id="UP000007814">
    <property type="component" value="Unassembled WGS sequence"/>
</dbReference>
<evidence type="ECO:0000313" key="2">
    <source>
        <dbReference type="Proteomes" id="UP000007814"/>
    </source>
</evidence>